<keyword evidence="2" id="KW-0812">Transmembrane</keyword>
<dbReference type="Gene3D" id="3.10.450.40">
    <property type="match status" value="1"/>
</dbReference>
<name>A0A1I2LKF4_9BACI</name>
<dbReference type="InterPro" id="IPR025711">
    <property type="entry name" value="PepSY"/>
</dbReference>
<dbReference type="Proteomes" id="UP000198897">
    <property type="component" value="Unassembled WGS sequence"/>
</dbReference>
<dbReference type="EMBL" id="FOOG01000009">
    <property type="protein sequence ID" value="SFF79755.1"/>
    <property type="molecule type" value="Genomic_DNA"/>
</dbReference>
<gene>
    <name evidence="4" type="ORF">SAMN05216353_10975</name>
</gene>
<evidence type="ECO:0000256" key="1">
    <source>
        <dbReference type="SAM" id="MobiDB-lite"/>
    </source>
</evidence>
<dbReference type="RefSeq" id="WP_089751435.1">
    <property type="nucleotide sequence ID" value="NZ_FOOG01000009.1"/>
</dbReference>
<evidence type="ECO:0000256" key="2">
    <source>
        <dbReference type="SAM" id="Phobius"/>
    </source>
</evidence>
<keyword evidence="2" id="KW-0472">Membrane</keyword>
<protein>
    <submittedName>
        <fullName evidence="4">Peptidase propeptide and YPEB domain-containing protein</fullName>
    </submittedName>
</protein>
<organism evidence="4 5">
    <name type="scientific">Halobacillus alkaliphilus</name>
    <dbReference type="NCBI Taxonomy" id="396056"/>
    <lineage>
        <taxon>Bacteria</taxon>
        <taxon>Bacillati</taxon>
        <taxon>Bacillota</taxon>
        <taxon>Bacilli</taxon>
        <taxon>Bacillales</taxon>
        <taxon>Bacillaceae</taxon>
        <taxon>Halobacillus</taxon>
    </lineage>
</organism>
<feature type="region of interest" description="Disordered" evidence="1">
    <location>
        <begin position="87"/>
        <end position="122"/>
    </location>
</feature>
<dbReference type="OrthoDB" id="2476750at2"/>
<keyword evidence="5" id="KW-1185">Reference proteome</keyword>
<evidence type="ECO:0000313" key="4">
    <source>
        <dbReference type="EMBL" id="SFF79755.1"/>
    </source>
</evidence>
<feature type="domain" description="PepSY" evidence="3">
    <location>
        <begin position="115"/>
        <end position="171"/>
    </location>
</feature>
<dbReference type="Pfam" id="PF03413">
    <property type="entry name" value="PepSY"/>
    <property type="match status" value="1"/>
</dbReference>
<evidence type="ECO:0000313" key="5">
    <source>
        <dbReference type="Proteomes" id="UP000198897"/>
    </source>
</evidence>
<reference evidence="5" key="1">
    <citation type="submission" date="2016-10" db="EMBL/GenBank/DDBJ databases">
        <authorList>
            <person name="Varghese N."/>
            <person name="Submissions S."/>
        </authorList>
    </citation>
    <scope>NUCLEOTIDE SEQUENCE [LARGE SCALE GENOMIC DNA]</scope>
    <source>
        <strain evidence="5">FP5</strain>
    </source>
</reference>
<feature type="transmembrane region" description="Helical" evidence="2">
    <location>
        <begin position="9"/>
        <end position="31"/>
    </location>
</feature>
<accession>A0A1I2LKF4</accession>
<evidence type="ECO:0000259" key="3">
    <source>
        <dbReference type="Pfam" id="PF03413"/>
    </source>
</evidence>
<dbReference type="AlphaFoldDB" id="A0A1I2LKF4"/>
<proteinExistence type="predicted"/>
<sequence>MDNKLKKRVLITIGICAAVAFISWASVRYWMGQNVLSAEEVRAQIQSQYKGEITNIEKVEDRYLVALQLETGTYRLEMAEGDGRIIRMDRTGEPSPANDEPANPESPDETENKQPITEEQARGIALERVNGEIDDVDYESSEEGPYFLIEVELDDDREATIQVHAITGEIMTVSWND</sequence>
<keyword evidence="2" id="KW-1133">Transmembrane helix</keyword>